<evidence type="ECO:0000313" key="2">
    <source>
        <dbReference type="Proteomes" id="UP000028875"/>
    </source>
</evidence>
<dbReference type="AlphaFoldDB" id="A0A024Q9N2"/>
<accession>A0A024Q9N2</accession>
<protein>
    <submittedName>
        <fullName evidence="1">Sporulation lipoprotein YhcN/YlaJ (Spore_YhcN_YlaJ)</fullName>
    </submittedName>
</protein>
<dbReference type="eggNOG" id="ENOG5030JWB">
    <property type="taxonomic scope" value="Bacteria"/>
</dbReference>
<dbReference type="EMBL" id="CCDP010000001">
    <property type="protein sequence ID" value="CDQ39199.1"/>
    <property type="molecule type" value="Genomic_DNA"/>
</dbReference>
<evidence type="ECO:0000313" key="1">
    <source>
        <dbReference type="EMBL" id="CDQ39199.1"/>
    </source>
</evidence>
<organism evidence="1 2">
    <name type="scientific">Virgibacillus massiliensis</name>
    <dbReference type="NCBI Taxonomy" id="1462526"/>
    <lineage>
        <taxon>Bacteria</taxon>
        <taxon>Bacillati</taxon>
        <taxon>Bacillota</taxon>
        <taxon>Bacilli</taxon>
        <taxon>Bacillales</taxon>
        <taxon>Bacillaceae</taxon>
        <taxon>Virgibacillus</taxon>
    </lineage>
</organism>
<dbReference type="Pfam" id="PF09580">
    <property type="entry name" value="Spore_YhcN_YlaJ"/>
    <property type="match status" value="1"/>
</dbReference>
<proteinExistence type="predicted"/>
<sequence>MDWKRMLPIGFMTMLLITGCANDDTAKNESEQIKDELDPNNELQESEDGTDDKLGYVRYTKDQMDNNSERNHSISMDRTEMANMITRIMLRSDAFEEVATLVTDEEVLIAYQKSDAYDEAKSAQMAKKTAMSVMPRYFKVYVSDNETLMNDIHSLHNSRTTDGNYDNTIQQIIDEMRKSPQGMTDEMNE</sequence>
<dbReference type="Proteomes" id="UP000028875">
    <property type="component" value="Unassembled WGS sequence"/>
</dbReference>
<keyword evidence="2" id="KW-1185">Reference proteome</keyword>
<dbReference type="OrthoDB" id="2691390at2"/>
<keyword evidence="1" id="KW-0449">Lipoprotein</keyword>
<reference evidence="1 2" key="1">
    <citation type="submission" date="2014-03" db="EMBL/GenBank/DDBJ databases">
        <authorList>
            <person name="Urmite Genomes U."/>
        </authorList>
    </citation>
    <scope>NUCLEOTIDE SEQUENCE [LARGE SCALE GENOMIC DNA]</scope>
    <source>
        <strain evidence="1 2">Vm-5</strain>
    </source>
</reference>
<dbReference type="PROSITE" id="PS51257">
    <property type="entry name" value="PROKAR_LIPOPROTEIN"/>
    <property type="match status" value="1"/>
</dbReference>
<name>A0A024Q9N2_9BACI</name>
<reference evidence="2" key="2">
    <citation type="submission" date="2014-05" db="EMBL/GenBank/DDBJ databases">
        <title>Draft genome sequence of Virgibacillus massiliensis Vm-5.</title>
        <authorList>
            <person name="Khelaifia S."/>
            <person name="Croce O."/>
            <person name="Lagier J.C."/>
            <person name="Raoult D."/>
        </authorList>
    </citation>
    <scope>NUCLEOTIDE SEQUENCE [LARGE SCALE GENOMIC DNA]</scope>
    <source>
        <strain evidence="2">Vm-5</strain>
    </source>
</reference>
<comment type="caution">
    <text evidence="1">The sequence shown here is derived from an EMBL/GenBank/DDBJ whole genome shotgun (WGS) entry which is preliminary data.</text>
</comment>
<gene>
    <name evidence="1" type="ORF">BN990_01485</name>
</gene>
<dbReference type="STRING" id="1462526.BN990_01485"/>
<dbReference type="RefSeq" id="WP_021288928.1">
    <property type="nucleotide sequence ID" value="NZ_BNER01000003.1"/>
</dbReference>
<dbReference type="InterPro" id="IPR019076">
    <property type="entry name" value="Spore_lipoprot_YhcN/YlaJ-like"/>
</dbReference>